<protein>
    <submittedName>
        <fullName evidence="5">Nitroreductase family protein</fullName>
    </submittedName>
</protein>
<keyword evidence="8" id="KW-1185">Reference proteome</keyword>
<evidence type="ECO:0000313" key="6">
    <source>
        <dbReference type="EMBL" id="QRO85937.1"/>
    </source>
</evidence>
<dbReference type="InterPro" id="IPR029479">
    <property type="entry name" value="Nitroreductase"/>
</dbReference>
<sequence>MTQSNLSLTEIINKRKSVKEFDPNFKIPREEIKEMIELATKAPSSINLQPWRFVVIDSEETKQKLDHLVQFNQRQLHSSSAIILILADLKHADYVSDIYEKNVELGYMDENSKDYFVETISNLISNADESYFNAQGLMDVNLASMQLMLIATDHGYDTNPIGGFDKTAVLEALNIDTSRYVPAHLLAIGKGVKPPHDSSRLPLENILAWNDESNGSIGQ</sequence>
<dbReference type="InterPro" id="IPR000415">
    <property type="entry name" value="Nitroreductase-like"/>
</dbReference>
<dbReference type="Gene3D" id="3.40.109.10">
    <property type="entry name" value="NADH Oxidase"/>
    <property type="match status" value="1"/>
</dbReference>
<dbReference type="EMBL" id="CP069486">
    <property type="protein sequence ID" value="QRO85937.1"/>
    <property type="molecule type" value="Genomic_DNA"/>
</dbReference>
<dbReference type="Pfam" id="PF00881">
    <property type="entry name" value="Nitroreductase"/>
    <property type="match status" value="1"/>
</dbReference>
<dbReference type="PANTHER" id="PTHR43673:SF10">
    <property type="entry name" value="NADH DEHYDROGENASE_NAD(P)H NITROREDUCTASE XCC3605-RELATED"/>
    <property type="match status" value="1"/>
</dbReference>
<dbReference type="Proteomes" id="UP000627155">
    <property type="component" value="Chromosome"/>
</dbReference>
<reference evidence="5" key="2">
    <citation type="submission" date="2018-03" db="EMBL/GenBank/DDBJ databases">
        <authorList>
            <person name="Keele B.F."/>
        </authorList>
    </citation>
    <scope>NUCLEOTIDE SEQUENCE</scope>
    <source>
        <strain evidence="5">SNUC 2204</strain>
    </source>
</reference>
<name>A0A2T4PX10_9STAP</name>
<dbReference type="SUPFAM" id="SSF55469">
    <property type="entry name" value="FMN-dependent nitroreductase-like"/>
    <property type="match status" value="1"/>
</dbReference>
<feature type="domain" description="Nitroreductase" evidence="4">
    <location>
        <begin position="12"/>
        <end position="190"/>
    </location>
</feature>
<evidence type="ECO:0000313" key="5">
    <source>
        <dbReference type="EMBL" id="PTI31067.1"/>
    </source>
</evidence>
<dbReference type="AlphaFoldDB" id="A0A2T4PX10"/>
<reference evidence="5 7" key="1">
    <citation type="journal article" date="2016" name="Front. Microbiol.">
        <title>Comprehensive Phylogenetic Analysis of Bovine Non-aureus Staphylococci Species Based on Whole-Genome Sequencing.</title>
        <authorList>
            <person name="Naushad S."/>
            <person name="Barkema H.W."/>
            <person name="Luby C."/>
            <person name="Condas L.A."/>
            <person name="Nobrega D.B."/>
            <person name="Carson D.A."/>
            <person name="De Buck J."/>
        </authorList>
    </citation>
    <scope>NUCLEOTIDE SEQUENCE [LARGE SCALE GENOMIC DNA]</scope>
    <source>
        <strain evidence="5 7">SNUC 2204</strain>
    </source>
</reference>
<dbReference type="Proteomes" id="UP000241209">
    <property type="component" value="Unassembled WGS sequence"/>
</dbReference>
<evidence type="ECO:0000313" key="7">
    <source>
        <dbReference type="Proteomes" id="UP000241209"/>
    </source>
</evidence>
<evidence type="ECO:0000313" key="8">
    <source>
        <dbReference type="Proteomes" id="UP000627155"/>
    </source>
</evidence>
<comment type="cofactor">
    <cofactor evidence="1">
        <name>FMN</name>
        <dbReference type="ChEBI" id="CHEBI:58210"/>
    </cofactor>
</comment>
<comment type="similarity">
    <text evidence="2">Belongs to the nitroreductase family.</text>
</comment>
<dbReference type="EMBL" id="PZFK01000001">
    <property type="protein sequence ID" value="PTI31067.1"/>
    <property type="molecule type" value="Genomic_DNA"/>
</dbReference>
<accession>A0A2T4PX10</accession>
<dbReference type="GO" id="GO:0016491">
    <property type="term" value="F:oxidoreductase activity"/>
    <property type="evidence" value="ECO:0007669"/>
    <property type="project" value="UniProtKB-KW"/>
</dbReference>
<organism evidence="5 7">
    <name type="scientific">Mammaliicoccus vitulinus</name>
    <dbReference type="NCBI Taxonomy" id="71237"/>
    <lineage>
        <taxon>Bacteria</taxon>
        <taxon>Bacillati</taxon>
        <taxon>Bacillota</taxon>
        <taxon>Bacilli</taxon>
        <taxon>Bacillales</taxon>
        <taxon>Staphylococcaceae</taxon>
        <taxon>Mammaliicoccus</taxon>
    </lineage>
</organism>
<dbReference type="OrthoDB" id="9782629at2"/>
<gene>
    <name evidence="5" type="ORF">BU072_00250</name>
    <name evidence="6" type="ORF">I6J37_04475</name>
</gene>
<evidence type="ECO:0000256" key="1">
    <source>
        <dbReference type="ARBA" id="ARBA00001917"/>
    </source>
</evidence>
<dbReference type="STRING" id="1167632.GCA_000286335_01149"/>
<dbReference type="RefSeq" id="WP_016911836.1">
    <property type="nucleotide sequence ID" value="NZ_BMDF01000012.1"/>
</dbReference>
<evidence type="ECO:0000259" key="4">
    <source>
        <dbReference type="Pfam" id="PF00881"/>
    </source>
</evidence>
<dbReference type="CDD" id="cd02137">
    <property type="entry name" value="MhqN-like"/>
    <property type="match status" value="1"/>
</dbReference>
<proteinExistence type="inferred from homology"/>
<dbReference type="GeneID" id="64117709"/>
<dbReference type="PANTHER" id="PTHR43673">
    <property type="entry name" value="NAD(P)H NITROREDUCTASE YDGI-RELATED"/>
    <property type="match status" value="1"/>
</dbReference>
<reference evidence="6 8" key="3">
    <citation type="submission" date="2021-02" db="EMBL/GenBank/DDBJ databases">
        <title>FDA dAtabase for Regulatory Grade micrObial Sequences (FDA-ARGOS): Supporting development and validation of Infectious Disease Dx tests.</title>
        <authorList>
            <person name="Sproer C."/>
            <person name="Gronow S."/>
            <person name="Severitt S."/>
            <person name="Schroder I."/>
            <person name="Tallon L."/>
            <person name="Sadzewicz L."/>
            <person name="Zhao X."/>
            <person name="Boylan J."/>
            <person name="Ott S."/>
            <person name="Bowen H."/>
            <person name="Vavikolanu K."/>
            <person name="Mehta A."/>
            <person name="Aluvathingal J."/>
            <person name="Nadendla S."/>
            <person name="Lowell S."/>
            <person name="Myers T."/>
            <person name="Yan Y."/>
            <person name="Sichtig H."/>
        </authorList>
    </citation>
    <scope>NUCLEOTIDE SEQUENCE [LARGE SCALE GENOMIC DNA]</scope>
    <source>
        <strain evidence="6 8">FDAARGOS_1207</strain>
    </source>
</reference>
<evidence type="ECO:0000256" key="3">
    <source>
        <dbReference type="ARBA" id="ARBA00023002"/>
    </source>
</evidence>
<keyword evidence="3" id="KW-0560">Oxidoreductase</keyword>
<evidence type="ECO:0000256" key="2">
    <source>
        <dbReference type="ARBA" id="ARBA00007118"/>
    </source>
</evidence>